<dbReference type="Proteomes" id="UP000002669">
    <property type="component" value="Unassembled WGS sequence"/>
</dbReference>
<dbReference type="InParanoid" id="E4UZE4"/>
<accession>E4UZE4</accession>
<dbReference type="HOGENOM" id="CLU_1686124_0_0_1"/>
<gene>
    <name evidence="1" type="ORF">MGYG_06472</name>
</gene>
<dbReference type="EMBL" id="DS989826">
    <property type="protein sequence ID" value="EFR03474.1"/>
    <property type="molecule type" value="Genomic_DNA"/>
</dbReference>
<evidence type="ECO:0000313" key="2">
    <source>
        <dbReference type="Proteomes" id="UP000002669"/>
    </source>
</evidence>
<evidence type="ECO:0000313" key="1">
    <source>
        <dbReference type="EMBL" id="EFR03474.1"/>
    </source>
</evidence>
<dbReference type="VEuPathDB" id="FungiDB:MGYG_06472"/>
<proteinExistence type="predicted"/>
<dbReference type="GeneID" id="10027188"/>
<keyword evidence="2" id="KW-1185">Reference proteome</keyword>
<name>E4UZE4_ARTGP</name>
<protein>
    <submittedName>
        <fullName evidence="1">Uncharacterized protein</fullName>
    </submittedName>
</protein>
<dbReference type="RefSeq" id="XP_003171928.1">
    <property type="nucleotide sequence ID" value="XM_003171880.1"/>
</dbReference>
<sequence>MRTQDTRSGQTVRKLSSKCRQQSRSRHFLCVACVDLFFCPVKKTGTPWQKKEKKKEKVFFLVIAWSLDNLHMTGHVKVNYDKIRSTDGKQAGSGVRGGMHTLSIRAYNTSIKNWEVTPACEMEDIYMDMTSLPSHTIYRQERKTWTGWKANHDSFS</sequence>
<organism evidence="2">
    <name type="scientific">Arthroderma gypseum (strain ATCC MYA-4604 / CBS 118893)</name>
    <name type="common">Microsporum gypseum</name>
    <dbReference type="NCBI Taxonomy" id="535722"/>
    <lineage>
        <taxon>Eukaryota</taxon>
        <taxon>Fungi</taxon>
        <taxon>Dikarya</taxon>
        <taxon>Ascomycota</taxon>
        <taxon>Pezizomycotina</taxon>
        <taxon>Eurotiomycetes</taxon>
        <taxon>Eurotiomycetidae</taxon>
        <taxon>Onygenales</taxon>
        <taxon>Arthrodermataceae</taxon>
        <taxon>Nannizzia</taxon>
    </lineage>
</organism>
<dbReference type="AlphaFoldDB" id="E4UZE4"/>
<reference evidence="2" key="1">
    <citation type="journal article" date="2012" name="MBio">
        <title>Comparative genome analysis of Trichophyton rubrum and related dermatophytes reveals candidate genes involved in infection.</title>
        <authorList>
            <person name="Martinez D.A."/>
            <person name="Oliver B.G."/>
            <person name="Graeser Y."/>
            <person name="Goldberg J.M."/>
            <person name="Li W."/>
            <person name="Martinez-Rossi N.M."/>
            <person name="Monod M."/>
            <person name="Shelest E."/>
            <person name="Barton R.C."/>
            <person name="Birch E."/>
            <person name="Brakhage A.A."/>
            <person name="Chen Z."/>
            <person name="Gurr S.J."/>
            <person name="Heiman D."/>
            <person name="Heitman J."/>
            <person name="Kosti I."/>
            <person name="Rossi A."/>
            <person name="Saif S."/>
            <person name="Samalova M."/>
            <person name="Saunders C.W."/>
            <person name="Shea T."/>
            <person name="Summerbell R.C."/>
            <person name="Xu J."/>
            <person name="Young S."/>
            <person name="Zeng Q."/>
            <person name="Birren B.W."/>
            <person name="Cuomo C.A."/>
            <person name="White T.C."/>
        </authorList>
    </citation>
    <scope>NUCLEOTIDE SEQUENCE [LARGE SCALE GENOMIC DNA]</scope>
    <source>
        <strain evidence="2">ATCC MYA-4604 / CBS 118893</strain>
    </source>
</reference>